<dbReference type="Pfam" id="PF02080">
    <property type="entry name" value="TrkA_C"/>
    <property type="match status" value="1"/>
</dbReference>
<dbReference type="Gene3D" id="3.30.70.1450">
    <property type="entry name" value="Regulator of K+ conductance, C-terminal domain"/>
    <property type="match status" value="1"/>
</dbReference>
<proteinExistence type="predicted"/>
<dbReference type="SUPFAM" id="SSF116726">
    <property type="entry name" value="TrkA C-terminal domain-like"/>
    <property type="match status" value="1"/>
</dbReference>
<evidence type="ECO:0000259" key="1">
    <source>
        <dbReference type="PROSITE" id="PS51202"/>
    </source>
</evidence>
<dbReference type="EMBL" id="LS483396">
    <property type="protein sequence ID" value="SQG47811.1"/>
    <property type="molecule type" value="Genomic_DNA"/>
</dbReference>
<organism evidence="2 3">
    <name type="scientific">Micrococcus luteus (strain ATCC 4698 / DSM 20030 / JCM 1464 / CCM 169 / CCUG 5858 / IAM 1056 / NBRC 3333 / NCIMB 9278 / NCTC 2665 / VKM Ac-2230)</name>
    <name type="common">Micrococcus lysodeikticus</name>
    <dbReference type="NCBI Taxonomy" id="465515"/>
    <lineage>
        <taxon>Bacteria</taxon>
        <taxon>Bacillati</taxon>
        <taxon>Actinomycetota</taxon>
        <taxon>Actinomycetes</taxon>
        <taxon>Micrococcales</taxon>
        <taxon>Micrococcaceae</taxon>
        <taxon>Micrococcus</taxon>
    </lineage>
</organism>
<evidence type="ECO:0000313" key="2">
    <source>
        <dbReference type="EMBL" id="SQG47811.1"/>
    </source>
</evidence>
<accession>A0A7Z7P7A5</accession>
<dbReference type="PROSITE" id="PS51202">
    <property type="entry name" value="RCK_C"/>
    <property type="match status" value="1"/>
</dbReference>
<dbReference type="GO" id="GO:0006813">
    <property type="term" value="P:potassium ion transport"/>
    <property type="evidence" value="ECO:0007669"/>
    <property type="project" value="InterPro"/>
</dbReference>
<dbReference type="Proteomes" id="UP000248985">
    <property type="component" value="Chromosome 1"/>
</dbReference>
<dbReference type="InterPro" id="IPR006037">
    <property type="entry name" value="RCK_C"/>
</dbReference>
<dbReference type="GO" id="GO:0008324">
    <property type="term" value="F:monoatomic cation transmembrane transporter activity"/>
    <property type="evidence" value="ECO:0007669"/>
    <property type="project" value="InterPro"/>
</dbReference>
<reference evidence="2 3" key="1">
    <citation type="submission" date="2018-06" db="EMBL/GenBank/DDBJ databases">
        <authorList>
            <consortium name="Pathogen Informatics"/>
            <person name="Doyle S."/>
        </authorList>
    </citation>
    <scope>NUCLEOTIDE SEQUENCE [LARGE SCALE GENOMIC DNA]</scope>
    <source>
        <strain evidence="2 3">NCTC2665</strain>
    </source>
</reference>
<dbReference type="InterPro" id="IPR026278">
    <property type="entry name" value="KhtT"/>
</dbReference>
<protein>
    <submittedName>
        <fullName evidence="2">K(+)/H(+) antiporter subunit khtT</fullName>
    </submittedName>
</protein>
<dbReference type="PIRSF" id="PIRSF005028">
    <property type="entry name" value="KhtT"/>
    <property type="match status" value="1"/>
</dbReference>
<dbReference type="PANTHER" id="PTHR30445">
    <property type="entry name" value="K(+)_H(+) ANTIPORTER SUBUNIT KHTT"/>
    <property type="match status" value="1"/>
</dbReference>
<dbReference type="InterPro" id="IPR036721">
    <property type="entry name" value="RCK_C_sf"/>
</dbReference>
<dbReference type="Pfam" id="PF25991">
    <property type="entry name" value="KhtT_N"/>
    <property type="match status" value="1"/>
</dbReference>
<evidence type="ECO:0000313" key="3">
    <source>
        <dbReference type="Proteomes" id="UP000248985"/>
    </source>
</evidence>
<gene>
    <name evidence="2" type="primary">khtT</name>
    <name evidence="2" type="ORF">NCTC2665_00576</name>
</gene>
<feature type="domain" description="RCK C-terminal" evidence="1">
    <location>
        <begin position="88"/>
        <end position="172"/>
    </location>
</feature>
<dbReference type="AlphaFoldDB" id="A0A7Z7P7A5"/>
<sequence length="172" mass="17976">MTSTTRPRPKMCGMSLHETSLPGIGVRRELALADGRRIGVVTHRDGQTELILSDAEDPDACAISLPLTLEEASALGALLSGPRLVSQLQEEHADLPGITTRQLILPSDSPYAGEVLGATRMRTRTGVSIVAVVRAGVTHASPAPAMLLEGGDLLVVVGTGEGVRKAERLLAA</sequence>
<dbReference type="InterPro" id="IPR058776">
    <property type="entry name" value="KhtT-like_N"/>
</dbReference>
<dbReference type="PANTHER" id="PTHR30445:SF8">
    <property type="entry name" value="K(+)_H(+) ANTIPORTER SUBUNIT KHTT"/>
    <property type="match status" value="1"/>
</dbReference>
<dbReference type="InterPro" id="IPR050144">
    <property type="entry name" value="AAE_transporter"/>
</dbReference>
<name>A0A7Z7P7A5_MICLC</name>